<dbReference type="CDD" id="cd00165">
    <property type="entry name" value="S4"/>
    <property type="match status" value="1"/>
</dbReference>
<dbReference type="InterPro" id="IPR014729">
    <property type="entry name" value="Rossmann-like_a/b/a_fold"/>
</dbReference>
<dbReference type="GO" id="GO:0006437">
    <property type="term" value="P:tyrosyl-tRNA aminoacylation"/>
    <property type="evidence" value="ECO:0007669"/>
    <property type="project" value="UniProtKB-UniRule"/>
</dbReference>
<reference evidence="12" key="1">
    <citation type="submission" date="2016-03" db="EMBL/GenBank/DDBJ databases">
        <title>Culture-independent genomics supports pathogen discovery for uncultivable bacteria within the genus Chlamydia.</title>
        <authorList>
            <person name="Taylor-Brown A."/>
            <person name="Bachmann N.L."/>
            <person name="Borel N."/>
            <person name="Polkinghorne A."/>
        </authorList>
    </citation>
    <scope>NUCLEOTIDE SEQUENCE [LARGE SCALE GENOMIC DNA]</scope>
    <source>
        <strain evidence="12">2742-308</strain>
    </source>
</reference>
<comment type="catalytic activity">
    <reaction evidence="7 8">
        <text>tRNA(Tyr) + L-tyrosine + ATP = L-tyrosyl-tRNA(Tyr) + AMP + diphosphate + H(+)</text>
        <dbReference type="Rhea" id="RHEA:10220"/>
        <dbReference type="Rhea" id="RHEA-COMP:9706"/>
        <dbReference type="Rhea" id="RHEA-COMP:9707"/>
        <dbReference type="ChEBI" id="CHEBI:15378"/>
        <dbReference type="ChEBI" id="CHEBI:30616"/>
        <dbReference type="ChEBI" id="CHEBI:33019"/>
        <dbReference type="ChEBI" id="CHEBI:58315"/>
        <dbReference type="ChEBI" id="CHEBI:78442"/>
        <dbReference type="ChEBI" id="CHEBI:78536"/>
        <dbReference type="ChEBI" id="CHEBI:456215"/>
        <dbReference type="EC" id="6.1.1.1"/>
    </reaction>
</comment>
<dbReference type="InterPro" id="IPR002942">
    <property type="entry name" value="S4_RNA-bd"/>
</dbReference>
<dbReference type="GO" id="GO:0004831">
    <property type="term" value="F:tyrosine-tRNA ligase activity"/>
    <property type="evidence" value="ECO:0007669"/>
    <property type="project" value="UniProtKB-UniRule"/>
</dbReference>
<comment type="subcellular location">
    <subcellularLocation>
        <location evidence="8">Cytoplasm</location>
    </subcellularLocation>
</comment>
<dbReference type="GO" id="GO:0005524">
    <property type="term" value="F:ATP binding"/>
    <property type="evidence" value="ECO:0007669"/>
    <property type="project" value="UniProtKB-UniRule"/>
</dbReference>
<dbReference type="EMBL" id="CP014639">
    <property type="protein sequence ID" value="ANH79100.1"/>
    <property type="molecule type" value="Genomic_DNA"/>
</dbReference>
<evidence type="ECO:0000256" key="9">
    <source>
        <dbReference type="PROSITE-ProRule" id="PRU00182"/>
    </source>
</evidence>
<dbReference type="Gene3D" id="3.40.50.620">
    <property type="entry name" value="HUPs"/>
    <property type="match status" value="1"/>
</dbReference>
<dbReference type="AlphaFoldDB" id="A0A1A9HVQ9"/>
<dbReference type="PROSITE" id="PS50889">
    <property type="entry name" value="S4"/>
    <property type="match status" value="1"/>
</dbReference>
<evidence type="ECO:0000256" key="5">
    <source>
        <dbReference type="ARBA" id="ARBA00022917"/>
    </source>
</evidence>
<dbReference type="SMART" id="SM00363">
    <property type="entry name" value="S4"/>
    <property type="match status" value="1"/>
</dbReference>
<dbReference type="KEGG" id="csaz:Cs308_0930"/>
<dbReference type="CDD" id="cd00805">
    <property type="entry name" value="TyrRS_core"/>
    <property type="match status" value="1"/>
</dbReference>
<evidence type="ECO:0000256" key="7">
    <source>
        <dbReference type="ARBA" id="ARBA00048248"/>
    </source>
</evidence>
<keyword evidence="6 8" id="KW-0030">Aminoacyl-tRNA synthetase</keyword>
<comment type="subunit">
    <text evidence="8">Homodimer.</text>
</comment>
<comment type="function">
    <text evidence="8">Catalyzes the attachment of tyrosine to tRNA(Tyr) in a two-step reaction: tyrosine is first activated by ATP to form Tyr-AMP and then transferred to the acceptor end of tRNA(Tyr).</text>
</comment>
<dbReference type="PANTHER" id="PTHR11766:SF0">
    <property type="entry name" value="TYROSINE--TRNA LIGASE, MITOCHONDRIAL"/>
    <property type="match status" value="1"/>
</dbReference>
<keyword evidence="3 8" id="KW-0067">ATP-binding</keyword>
<dbReference type="PATRIC" id="fig|1806891.3.peg.922"/>
<evidence type="ECO:0000313" key="12">
    <source>
        <dbReference type="Proteomes" id="UP000078162"/>
    </source>
</evidence>
<dbReference type="PANTHER" id="PTHR11766">
    <property type="entry name" value="TYROSYL-TRNA SYNTHETASE"/>
    <property type="match status" value="1"/>
</dbReference>
<dbReference type="EC" id="6.1.1.1" evidence="8"/>
<evidence type="ECO:0000256" key="4">
    <source>
        <dbReference type="ARBA" id="ARBA00022884"/>
    </source>
</evidence>
<evidence type="ECO:0000256" key="1">
    <source>
        <dbReference type="ARBA" id="ARBA00022598"/>
    </source>
</evidence>
<keyword evidence="12" id="KW-1185">Reference proteome</keyword>
<dbReference type="Pfam" id="PF00579">
    <property type="entry name" value="tRNA-synt_1b"/>
    <property type="match status" value="1"/>
</dbReference>
<dbReference type="InterPro" id="IPR002305">
    <property type="entry name" value="aa-tRNA-synth_Ic"/>
</dbReference>
<dbReference type="InterPro" id="IPR002307">
    <property type="entry name" value="Tyr-tRNA-ligase"/>
</dbReference>
<evidence type="ECO:0000256" key="2">
    <source>
        <dbReference type="ARBA" id="ARBA00022741"/>
    </source>
</evidence>
<dbReference type="Pfam" id="PF01479">
    <property type="entry name" value="S4"/>
    <property type="match status" value="1"/>
</dbReference>
<dbReference type="FunFam" id="3.40.50.620:FF:000287">
    <property type="entry name" value="Tyrosine--tRNA ligase"/>
    <property type="match status" value="1"/>
</dbReference>
<dbReference type="STRING" id="1806891.Cs308_0930"/>
<feature type="binding site" evidence="8">
    <location>
        <position position="166"/>
    </location>
    <ligand>
        <name>L-tyrosine</name>
        <dbReference type="ChEBI" id="CHEBI:58315"/>
    </ligand>
</feature>
<dbReference type="SUPFAM" id="SSF52374">
    <property type="entry name" value="Nucleotidylyl transferase"/>
    <property type="match status" value="1"/>
</dbReference>
<evidence type="ECO:0000259" key="10">
    <source>
        <dbReference type="SMART" id="SM00363"/>
    </source>
</evidence>
<dbReference type="InterPro" id="IPR024107">
    <property type="entry name" value="Tyr-tRNA-ligase_bac_1"/>
</dbReference>
<keyword evidence="4 9" id="KW-0694">RNA-binding</keyword>
<keyword evidence="2 8" id="KW-0547">Nucleotide-binding</keyword>
<feature type="binding site" evidence="8">
    <location>
        <position position="225"/>
    </location>
    <ligand>
        <name>ATP</name>
        <dbReference type="ChEBI" id="CHEBI:30616"/>
    </ligand>
</feature>
<evidence type="ECO:0000313" key="11">
    <source>
        <dbReference type="EMBL" id="ANH79100.1"/>
    </source>
</evidence>
<sequence length="413" mass="46419">MQAWLQYLKTRGVLEDFSAGLDSFEGPLSAYLGFDPTAPALHIGHWIGICFLKRLAEQGITPMALVGGATGMVGDPSGKSSERSLLERHEVLDNSKKIIRCLAHYLPGVCIVNNADWFQEFRLIDFLRDIGKHFRLGQMLAKDTIKQRVHADEGMSYTEFSYLLLQSYDFYYLRKQYGILLQCGGSDQWGNITSGIDFIRRKGLGHAYGLTYPLLTDAQGKKLGKTESGTVWLDPQLTSPYDLYQYFLRLPDSDIPKIARTLTLLSNEEIMELDTQFYTDPIGVKKIVIQNILYAIHGNTGLTEAQSLTQSTHPGSFSSLSERDFQQLLRSGLGISLKKVEVIGKRWMDLVVSAGLCGSKGEARRLIEQKGLYVNNTPVENGQSVCEEDQICYNCYILLAYGKKRKFVLHLMV</sequence>
<feature type="short sequence motif" description="'HIGH' region" evidence="8">
    <location>
        <begin position="36"/>
        <end position="45"/>
    </location>
</feature>
<comment type="similarity">
    <text evidence="8">Belongs to the class-I aminoacyl-tRNA synthetase family. TyrS type 1 subfamily.</text>
</comment>
<dbReference type="HAMAP" id="MF_02006">
    <property type="entry name" value="Tyr_tRNA_synth_type1"/>
    <property type="match status" value="1"/>
</dbReference>
<keyword evidence="5 8" id="KW-0648">Protein biosynthesis</keyword>
<dbReference type="InterPro" id="IPR024088">
    <property type="entry name" value="Tyr-tRNA-ligase_bac-type"/>
</dbReference>
<feature type="binding site" evidence="8">
    <location>
        <position position="31"/>
    </location>
    <ligand>
        <name>L-tyrosine</name>
        <dbReference type="ChEBI" id="CHEBI:58315"/>
    </ligand>
</feature>
<dbReference type="GO" id="GO:0005829">
    <property type="term" value="C:cytosol"/>
    <property type="evidence" value="ECO:0007669"/>
    <property type="project" value="TreeGrafter"/>
</dbReference>
<feature type="binding site" evidence="8">
    <location>
        <position position="162"/>
    </location>
    <ligand>
        <name>L-tyrosine</name>
        <dbReference type="ChEBI" id="CHEBI:58315"/>
    </ligand>
</feature>
<dbReference type="Gene3D" id="1.10.240.10">
    <property type="entry name" value="Tyrosyl-Transfer RNA Synthetase"/>
    <property type="match status" value="1"/>
</dbReference>
<proteinExistence type="inferred from homology"/>
<accession>A0A1A9HVQ9</accession>
<dbReference type="NCBIfam" id="TIGR00234">
    <property type="entry name" value="tyrS"/>
    <property type="match status" value="1"/>
</dbReference>
<organism evidence="11 12">
    <name type="scientific">Candidatus Chlamydia sanziniae</name>
    <dbReference type="NCBI Taxonomy" id="1806891"/>
    <lineage>
        <taxon>Bacteria</taxon>
        <taxon>Pseudomonadati</taxon>
        <taxon>Chlamydiota</taxon>
        <taxon>Chlamydiia</taxon>
        <taxon>Chlamydiales</taxon>
        <taxon>Chlamydiaceae</taxon>
        <taxon>Chlamydia/Chlamydophila group</taxon>
        <taxon>Chlamydia</taxon>
    </lineage>
</organism>
<evidence type="ECO:0000256" key="8">
    <source>
        <dbReference type="HAMAP-Rule" id="MF_02006"/>
    </source>
</evidence>
<dbReference type="Proteomes" id="UP000078162">
    <property type="component" value="Chromosome"/>
</dbReference>
<name>A0A1A9HVQ9_9CHLA</name>
<dbReference type="PRINTS" id="PR01040">
    <property type="entry name" value="TRNASYNTHTYR"/>
</dbReference>
<keyword evidence="8" id="KW-0963">Cytoplasm</keyword>
<feature type="domain" description="RNA-binding S4" evidence="10">
    <location>
        <begin position="346"/>
        <end position="403"/>
    </location>
</feature>
<dbReference type="GO" id="GO:0003723">
    <property type="term" value="F:RNA binding"/>
    <property type="evidence" value="ECO:0007669"/>
    <property type="project" value="UniProtKB-KW"/>
</dbReference>
<dbReference type="InterPro" id="IPR036986">
    <property type="entry name" value="S4_RNA-bd_sf"/>
</dbReference>
<protein>
    <recommendedName>
        <fullName evidence="8">Tyrosine--tRNA ligase</fullName>
        <ecNumber evidence="8">6.1.1.1</ecNumber>
    </recommendedName>
    <alternativeName>
        <fullName evidence="8">Tyrosyl-tRNA synthetase</fullName>
        <shortName evidence="8">TyrRS</shortName>
    </alternativeName>
</protein>
<dbReference type="Gene3D" id="3.10.290.10">
    <property type="entry name" value="RNA-binding S4 domain"/>
    <property type="match status" value="1"/>
</dbReference>
<dbReference type="RefSeq" id="WP_066483079.1">
    <property type="nucleotide sequence ID" value="NZ_CP014639.1"/>
</dbReference>
<feature type="short sequence motif" description="'KMSKS' region" evidence="8">
    <location>
        <begin position="222"/>
        <end position="226"/>
    </location>
</feature>
<gene>
    <name evidence="8" type="primary">tyrS</name>
    <name evidence="11" type="ORF">Cs308_0930</name>
</gene>
<keyword evidence="1 8" id="KW-0436">Ligase</keyword>
<dbReference type="SUPFAM" id="SSF55174">
    <property type="entry name" value="Alpha-L RNA-binding motif"/>
    <property type="match status" value="1"/>
</dbReference>
<evidence type="ECO:0000256" key="6">
    <source>
        <dbReference type="ARBA" id="ARBA00023146"/>
    </source>
</evidence>
<dbReference type="OrthoDB" id="9804243at2"/>
<evidence type="ECO:0000256" key="3">
    <source>
        <dbReference type="ARBA" id="ARBA00022840"/>
    </source>
</evidence>